<dbReference type="Gene3D" id="3.90.180.10">
    <property type="entry name" value="Medium-chain alcohol dehydrogenases, catalytic domain"/>
    <property type="match status" value="1"/>
</dbReference>
<feature type="domain" description="Enoyl reductase (ER)" evidence="1">
    <location>
        <begin position="18"/>
        <end position="315"/>
    </location>
</feature>
<dbReference type="GO" id="GO:0016491">
    <property type="term" value="F:oxidoreductase activity"/>
    <property type="evidence" value="ECO:0007669"/>
    <property type="project" value="InterPro"/>
</dbReference>
<dbReference type="STRING" id="431595.K3WBY1"/>
<organism evidence="2 3">
    <name type="scientific">Globisporangium ultimum (strain ATCC 200006 / CBS 805.95 / DAOM BR144)</name>
    <name type="common">Pythium ultimum</name>
    <dbReference type="NCBI Taxonomy" id="431595"/>
    <lineage>
        <taxon>Eukaryota</taxon>
        <taxon>Sar</taxon>
        <taxon>Stramenopiles</taxon>
        <taxon>Oomycota</taxon>
        <taxon>Peronosporomycetes</taxon>
        <taxon>Pythiales</taxon>
        <taxon>Pythiaceae</taxon>
        <taxon>Globisporangium</taxon>
    </lineage>
</organism>
<sequence length="333" mass="36435">MASSIPATFKQFQYTKYGTPDTEWKLVEAKTNELKANHVRIKVVYAAMNPLDYKLIETGAFWFWHTPTEDAPFIVGLDAAGIVVEVGSEVTDLKVGDDVYTCTPVDALGAVAEYISVEAQYVAPKPTNLDFKVAAGVPLASLTSYQALFTNGNLKASERVLILGGSTATGFFAVQLAKAIGAHAIATASSRNAEFVKSLGADQVIDYTSEKWADILDEHSIDVIYNCGVENQAWNDAAQKILKKDTGVFVTLVDTENKIESPIGATYKYMHCMASGKDLREITTFIEKDQVKSFVDSEYPFESAIEAVNRSRAAVRSAKWSSRSLRIVELAIM</sequence>
<dbReference type="InterPro" id="IPR050700">
    <property type="entry name" value="YIM1/Zinc_Alcohol_DH_Fams"/>
</dbReference>
<dbReference type="SUPFAM" id="SSF50129">
    <property type="entry name" value="GroES-like"/>
    <property type="match status" value="1"/>
</dbReference>
<dbReference type="AlphaFoldDB" id="K3WBY1"/>
<reference evidence="2" key="3">
    <citation type="submission" date="2014-11" db="UniProtKB">
        <authorList>
            <consortium name="EnsemblProtists"/>
        </authorList>
    </citation>
    <scope>IDENTIFICATION</scope>
    <source>
        <strain evidence="2">DAOM BR144</strain>
    </source>
</reference>
<dbReference type="HOGENOM" id="CLU_026673_3_3_1"/>
<dbReference type="InterPro" id="IPR013154">
    <property type="entry name" value="ADH-like_N"/>
</dbReference>
<dbReference type="Gene3D" id="3.40.50.720">
    <property type="entry name" value="NAD(P)-binding Rossmann-like Domain"/>
    <property type="match status" value="1"/>
</dbReference>
<evidence type="ECO:0000259" key="1">
    <source>
        <dbReference type="SMART" id="SM00829"/>
    </source>
</evidence>
<dbReference type="SUPFAM" id="SSF51735">
    <property type="entry name" value="NAD(P)-binding Rossmann-fold domains"/>
    <property type="match status" value="1"/>
</dbReference>
<dbReference type="InterPro" id="IPR020843">
    <property type="entry name" value="ER"/>
</dbReference>
<dbReference type="eggNOG" id="KOG1198">
    <property type="taxonomic scope" value="Eukaryota"/>
</dbReference>
<dbReference type="VEuPathDB" id="FungiDB:PYU1_G002469"/>
<dbReference type="CDD" id="cd05289">
    <property type="entry name" value="MDR_like_2"/>
    <property type="match status" value="1"/>
</dbReference>
<dbReference type="EnsemblProtists" id="PYU1_T002472">
    <property type="protein sequence ID" value="PYU1_T002472"/>
    <property type="gene ID" value="PYU1_G002469"/>
</dbReference>
<reference evidence="3" key="2">
    <citation type="submission" date="2010-04" db="EMBL/GenBank/DDBJ databases">
        <authorList>
            <person name="Buell R."/>
            <person name="Hamilton J."/>
            <person name="Hostetler J."/>
        </authorList>
    </citation>
    <scope>NUCLEOTIDE SEQUENCE [LARGE SCALE GENOMIC DNA]</scope>
    <source>
        <strain evidence="3">DAOM:BR144</strain>
    </source>
</reference>
<dbReference type="OMA" id="MENVPYT"/>
<dbReference type="Proteomes" id="UP000019132">
    <property type="component" value="Unassembled WGS sequence"/>
</dbReference>
<proteinExistence type="predicted"/>
<reference evidence="3" key="1">
    <citation type="journal article" date="2010" name="Genome Biol.">
        <title>Genome sequence of the necrotrophic plant pathogen Pythium ultimum reveals original pathogenicity mechanisms and effector repertoire.</title>
        <authorList>
            <person name="Levesque C.A."/>
            <person name="Brouwer H."/>
            <person name="Cano L."/>
            <person name="Hamilton J.P."/>
            <person name="Holt C."/>
            <person name="Huitema E."/>
            <person name="Raffaele S."/>
            <person name="Robideau G.P."/>
            <person name="Thines M."/>
            <person name="Win J."/>
            <person name="Zerillo M.M."/>
            <person name="Beakes G.W."/>
            <person name="Boore J.L."/>
            <person name="Busam D."/>
            <person name="Dumas B."/>
            <person name="Ferriera S."/>
            <person name="Fuerstenberg S.I."/>
            <person name="Gachon C.M."/>
            <person name="Gaulin E."/>
            <person name="Govers F."/>
            <person name="Grenville-Briggs L."/>
            <person name="Horner N."/>
            <person name="Hostetler J."/>
            <person name="Jiang R.H."/>
            <person name="Johnson J."/>
            <person name="Krajaejun T."/>
            <person name="Lin H."/>
            <person name="Meijer H.J."/>
            <person name="Moore B."/>
            <person name="Morris P."/>
            <person name="Phuntmart V."/>
            <person name="Puiu D."/>
            <person name="Shetty J."/>
            <person name="Stajich J.E."/>
            <person name="Tripathy S."/>
            <person name="Wawra S."/>
            <person name="van West P."/>
            <person name="Whitty B.R."/>
            <person name="Coutinho P.M."/>
            <person name="Henrissat B."/>
            <person name="Martin F."/>
            <person name="Thomas P.D."/>
            <person name="Tyler B.M."/>
            <person name="De Vries R.P."/>
            <person name="Kamoun S."/>
            <person name="Yandell M."/>
            <person name="Tisserat N."/>
            <person name="Buell C.R."/>
        </authorList>
    </citation>
    <scope>NUCLEOTIDE SEQUENCE</scope>
    <source>
        <strain evidence="3">DAOM:BR144</strain>
    </source>
</reference>
<evidence type="ECO:0000313" key="2">
    <source>
        <dbReference type="EnsemblProtists" id="PYU1_T002472"/>
    </source>
</evidence>
<accession>K3WBY1</accession>
<evidence type="ECO:0000313" key="3">
    <source>
        <dbReference type="Proteomes" id="UP000019132"/>
    </source>
</evidence>
<dbReference type="SMART" id="SM00829">
    <property type="entry name" value="PKS_ER"/>
    <property type="match status" value="1"/>
</dbReference>
<name>K3WBY1_GLOUD</name>
<keyword evidence="3" id="KW-1185">Reference proteome</keyword>
<protein>
    <recommendedName>
        <fullName evidence="1">Enoyl reductase (ER) domain-containing protein</fullName>
    </recommendedName>
</protein>
<dbReference type="Pfam" id="PF08240">
    <property type="entry name" value="ADH_N"/>
    <property type="match status" value="1"/>
</dbReference>
<dbReference type="InterPro" id="IPR036291">
    <property type="entry name" value="NAD(P)-bd_dom_sf"/>
</dbReference>
<dbReference type="Pfam" id="PF13602">
    <property type="entry name" value="ADH_zinc_N_2"/>
    <property type="match status" value="1"/>
</dbReference>
<dbReference type="PANTHER" id="PTHR11695">
    <property type="entry name" value="ALCOHOL DEHYDROGENASE RELATED"/>
    <property type="match status" value="1"/>
</dbReference>
<dbReference type="InterPro" id="IPR011032">
    <property type="entry name" value="GroES-like_sf"/>
</dbReference>
<dbReference type="InParanoid" id="K3WBY1"/>
<dbReference type="PANTHER" id="PTHR11695:SF294">
    <property type="entry name" value="RETICULON-4-INTERACTING PROTEIN 1, MITOCHONDRIAL"/>
    <property type="match status" value="1"/>
</dbReference>